<dbReference type="PRINTS" id="PR00364">
    <property type="entry name" value="DISEASERSIST"/>
</dbReference>
<evidence type="ECO:0000313" key="16">
    <source>
        <dbReference type="Proteomes" id="UP001497457"/>
    </source>
</evidence>
<dbReference type="PROSITE" id="PS00108">
    <property type="entry name" value="PROTEIN_KINASE_ST"/>
    <property type="match status" value="1"/>
</dbReference>
<dbReference type="GO" id="GO:0006952">
    <property type="term" value="P:defense response"/>
    <property type="evidence" value="ECO:0007669"/>
    <property type="project" value="UniProtKB-KW"/>
</dbReference>
<dbReference type="SUPFAM" id="SSF52540">
    <property type="entry name" value="P-loop containing nucleoside triphosphate hydrolases"/>
    <property type="match status" value="1"/>
</dbReference>
<keyword evidence="16" id="KW-1185">Reference proteome</keyword>
<dbReference type="GO" id="GO:0005886">
    <property type="term" value="C:plasma membrane"/>
    <property type="evidence" value="ECO:0007669"/>
    <property type="project" value="UniProtKB-SubCell"/>
</dbReference>
<feature type="region of interest" description="Disordered" evidence="13">
    <location>
        <begin position="1549"/>
        <end position="1571"/>
    </location>
</feature>
<dbReference type="Pfam" id="PF00069">
    <property type="entry name" value="Pkinase"/>
    <property type="match status" value="1"/>
</dbReference>
<keyword evidence="4" id="KW-0812">Transmembrane</keyword>
<dbReference type="InterPro" id="IPR002182">
    <property type="entry name" value="NB-ARC"/>
</dbReference>
<evidence type="ECO:0000313" key="15">
    <source>
        <dbReference type="EMBL" id="CAL4993848.1"/>
    </source>
</evidence>
<dbReference type="InterPro" id="IPR056789">
    <property type="entry name" value="LRR_R13L1-DRL21"/>
</dbReference>
<sequence length="1637" mass="185429">MDPEDDVPLHVLREITDNFSAERKLGEGAFGVVYKGVTKNGDDVAVKMLRNANLDYKQFQNEFCNIRKLKHQNIVKVLGYCYHTEQKPFIMPDGSKVFVDDTYRALCFDYLHNGTLQKHLSDELCELDWHTRFRIIKGICEGLRYIHEELEEPIYHLDLKPDNILLDKDMVPKIADFGMSRIFHKELSQITRNPYGTPGYQPPEYIDKGEITRKFDIFSLGVVMIRIVSGLNGYPKCLEVSSDEFINQVQKDWRNKLEARCTDDFLLESYCHQVEICTQISLNCVEIDSHKRPDIVKITEKLIELEINIGTLPQKGCHQIVSRMTMHNNKIETRMVPNDITGPHHNFNLKSGPSCNKLEFDNALETSSDVVELIVGRTEEKEKIMTYLCEAMSKKISILPIHGIGGIGKTTFARLIYNDPKFKSSLRKEILTNDRKMIYCHLTELLSGKKIFMVLDDLWEDNQFQLQELKDMLYNGDSNIIILVTTHSELVAERICTNLQPYKILPLTNDMCWDIIKQRSGFEDRSDKERLIGIGREIAQKCGGVALAALSLGFTLRSMNIDQWTKVKDNDIWNELVSQDLSLPNHVLASLRLSYMSPCLKPCFTYCATFPKGHKIDKHGLIYQWISLDFIKPTKLLSNIQLCEKNIVQLLGLSFFQQPVSPKTSEAYYKQPTFFTMHDLVHDLAISLLGNQILDQSKEGNTRRSSCQYALLSDCSKPLESCLSSHRSLVALRFLDGCRSKLTAAAFAPAMFLRVLDLRECVIQKLPDSIGQLKQLRYLNAPGIRDEINPECITKLSNLIYLSLQGSDIGALPKSIGELENLMHLDLSNCLGILELPVSSRNLEKLAHLNLSDCFNISGVPELLQKLSRLEHLNLSRCGRIEDLTRAMKGPTELQYLNLSGVGCCGLKHDLVNLTKLRYLNLEQSLDKYMTASEAEFDSLLECVSSLSNLEYLNLGSNGNLYTIPESIGNLTTLNTLDLSYCNNLRRLPASVSAISSLKFLLVPGCSKLDKSTLPQNKSGSALLPHFVVHARDCEPSSNISELEDKHPILLEISRLENVKSAEEAKRVKLAEKQSIKSLDLAWTGYAKRFVDDREVLRKLEPPGTLKRLTLKGYNSVSFPSWTMSIATYLPHLEKVVMEDLPSCNVLPPFGQLPNLKWLEIRGMDSIRKIDGDFYGIRRAFPRLLHFSLSHMECLEEWNAAYSFGEEWNAWKSGMPELREIIIDSCPLLRFKACSPPGKGRLFLSRSDQVVSSWENIGHANASSYAATTRLSVECCEEPLHQWRLLRRLPYLTHLEITDCSDLTCGSTDLLRCLFSIKTLIVRARDRKNRIMALPERLGDLPSLTLLKILDCSSIKTLPESTQKLTRLRRLEINGCPGLVQWFQTWENKMPLAHIKEIIIDGEPLSVTSSERAKWNVIKLKNKGAPTRKMMEDSENTTREAIGTHTNHRTLPLSREHGFFKAKDDESKYEREALKLQREVLGLSRDFELLMPNNEMMNASKSVHAPNPLENLSSVQQFSLGCWTGSTMPGTQRNQRRRRKPAAMLIRRRKRGTVPPTSPVAGPLASGSTPSIPLVSRPLTGGSPVAMNLQYPARRPTTLGSMYTFTATACLPLPPMAISNDESKPDMGSYQTDPSEQ</sequence>
<dbReference type="GO" id="GO:0016301">
    <property type="term" value="F:kinase activity"/>
    <property type="evidence" value="ECO:0007669"/>
    <property type="project" value="UniProtKB-KW"/>
</dbReference>
<dbReference type="Pfam" id="PF00560">
    <property type="entry name" value="LRR_1"/>
    <property type="match status" value="1"/>
</dbReference>
<keyword evidence="10" id="KW-1133">Transmembrane helix</keyword>
<keyword evidence="3" id="KW-0808">Transferase</keyword>
<protein>
    <recommendedName>
        <fullName evidence="14">Protein kinase domain-containing protein</fullName>
    </recommendedName>
</protein>
<keyword evidence="5" id="KW-0677">Repeat</keyword>
<reference evidence="16" key="1">
    <citation type="submission" date="2024-06" db="EMBL/GenBank/DDBJ databases">
        <authorList>
            <person name="Ryan C."/>
        </authorList>
    </citation>
    <scope>NUCLEOTIDE SEQUENCE [LARGE SCALE GENOMIC DNA]</scope>
</reference>
<dbReference type="SUPFAM" id="SSF56112">
    <property type="entry name" value="Protein kinase-like (PK-like)"/>
    <property type="match status" value="1"/>
</dbReference>
<dbReference type="FunFam" id="1.10.510.10:FF:000870">
    <property type="entry name" value="OSJNBa0016N04.16-like protein"/>
    <property type="match status" value="1"/>
</dbReference>
<evidence type="ECO:0000256" key="2">
    <source>
        <dbReference type="ARBA" id="ARBA00022614"/>
    </source>
</evidence>
<dbReference type="PANTHER" id="PTHR45707:SF76">
    <property type="entry name" value="PROTEIN KINASE DOMAIN-CONTAINING PROTEIN"/>
    <property type="match status" value="1"/>
</dbReference>
<dbReference type="InterPro" id="IPR036388">
    <property type="entry name" value="WH-like_DNA-bd_sf"/>
</dbReference>
<dbReference type="Gene3D" id="1.10.510.10">
    <property type="entry name" value="Transferase(Phosphotransferase) domain 1"/>
    <property type="match status" value="1"/>
</dbReference>
<dbReference type="Pfam" id="PF25019">
    <property type="entry name" value="LRR_R13L1-DRL21"/>
    <property type="match status" value="1"/>
</dbReference>
<feature type="region of interest" description="Disordered" evidence="13">
    <location>
        <begin position="1615"/>
        <end position="1637"/>
    </location>
</feature>
<evidence type="ECO:0000256" key="3">
    <source>
        <dbReference type="ARBA" id="ARBA00022679"/>
    </source>
</evidence>
<evidence type="ECO:0000256" key="1">
    <source>
        <dbReference type="ARBA" id="ARBA00004162"/>
    </source>
</evidence>
<evidence type="ECO:0000256" key="11">
    <source>
        <dbReference type="ARBA" id="ARBA00023136"/>
    </source>
</evidence>
<gene>
    <name evidence="15" type="ORF">URODEC1_LOCUS61689</name>
</gene>
<dbReference type="InterPro" id="IPR017441">
    <property type="entry name" value="Protein_kinase_ATP_BS"/>
</dbReference>
<keyword evidence="6 12" id="KW-0547">Nucleotide-binding</keyword>
<dbReference type="InterPro" id="IPR027417">
    <property type="entry name" value="P-loop_NTPase"/>
</dbReference>
<dbReference type="Pfam" id="PF23559">
    <property type="entry name" value="WHD_DRP"/>
    <property type="match status" value="1"/>
</dbReference>
<dbReference type="SUPFAM" id="SSF52058">
    <property type="entry name" value="L domain-like"/>
    <property type="match status" value="2"/>
</dbReference>
<dbReference type="InterPro" id="IPR055414">
    <property type="entry name" value="LRR_R13L4/SHOC2-like"/>
</dbReference>
<keyword evidence="7" id="KW-0418">Kinase</keyword>
<reference evidence="15 16" key="2">
    <citation type="submission" date="2024-10" db="EMBL/GenBank/DDBJ databases">
        <authorList>
            <person name="Ryan C."/>
        </authorList>
    </citation>
    <scope>NUCLEOTIDE SEQUENCE [LARGE SCALE GENOMIC DNA]</scope>
</reference>
<dbReference type="InterPro" id="IPR008271">
    <property type="entry name" value="Ser/Thr_kinase_AS"/>
</dbReference>
<feature type="domain" description="Protein kinase" evidence="14">
    <location>
        <begin position="19"/>
        <end position="321"/>
    </location>
</feature>
<keyword evidence="2" id="KW-0433">Leucine-rich repeat</keyword>
<dbReference type="SMART" id="SM00220">
    <property type="entry name" value="S_TKc"/>
    <property type="match status" value="1"/>
</dbReference>
<accession>A0ABC9B873</accession>
<dbReference type="InterPro" id="IPR001611">
    <property type="entry name" value="Leu-rich_rpt"/>
</dbReference>
<dbReference type="InterPro" id="IPR058922">
    <property type="entry name" value="WHD_DRP"/>
</dbReference>
<proteinExistence type="predicted"/>
<evidence type="ECO:0000256" key="7">
    <source>
        <dbReference type="ARBA" id="ARBA00022777"/>
    </source>
</evidence>
<dbReference type="Gene3D" id="3.30.200.20">
    <property type="entry name" value="Phosphorylase Kinase, domain 1"/>
    <property type="match status" value="1"/>
</dbReference>
<dbReference type="Proteomes" id="UP001497457">
    <property type="component" value="Chromosome 24b"/>
</dbReference>
<evidence type="ECO:0000259" key="14">
    <source>
        <dbReference type="PROSITE" id="PS50011"/>
    </source>
</evidence>
<dbReference type="Gene3D" id="1.10.10.10">
    <property type="entry name" value="Winged helix-like DNA-binding domain superfamily/Winged helix DNA-binding domain"/>
    <property type="match status" value="1"/>
</dbReference>
<dbReference type="PROSITE" id="PS00107">
    <property type="entry name" value="PROTEIN_KINASE_ATP"/>
    <property type="match status" value="1"/>
</dbReference>
<dbReference type="PROSITE" id="PS50011">
    <property type="entry name" value="PROTEIN_KINASE_DOM"/>
    <property type="match status" value="1"/>
</dbReference>
<evidence type="ECO:0000256" key="8">
    <source>
        <dbReference type="ARBA" id="ARBA00022821"/>
    </source>
</evidence>
<evidence type="ECO:0000256" key="9">
    <source>
        <dbReference type="ARBA" id="ARBA00022840"/>
    </source>
</evidence>
<keyword evidence="11" id="KW-0472">Membrane</keyword>
<name>A0ABC9B873_9POAL</name>
<evidence type="ECO:0000256" key="12">
    <source>
        <dbReference type="PROSITE-ProRule" id="PRU10141"/>
    </source>
</evidence>
<dbReference type="Pfam" id="PF23598">
    <property type="entry name" value="LRR_14"/>
    <property type="match status" value="1"/>
</dbReference>
<evidence type="ECO:0000256" key="10">
    <source>
        <dbReference type="ARBA" id="ARBA00022989"/>
    </source>
</evidence>
<dbReference type="EMBL" id="OZ075134">
    <property type="protein sequence ID" value="CAL4993848.1"/>
    <property type="molecule type" value="Genomic_DNA"/>
</dbReference>
<dbReference type="Gene3D" id="3.40.50.300">
    <property type="entry name" value="P-loop containing nucleotide triphosphate hydrolases"/>
    <property type="match status" value="2"/>
</dbReference>
<evidence type="ECO:0000256" key="6">
    <source>
        <dbReference type="ARBA" id="ARBA00022741"/>
    </source>
</evidence>
<dbReference type="InterPro" id="IPR000719">
    <property type="entry name" value="Prot_kinase_dom"/>
</dbReference>
<evidence type="ECO:0000256" key="13">
    <source>
        <dbReference type="SAM" id="MobiDB-lite"/>
    </source>
</evidence>
<evidence type="ECO:0000256" key="4">
    <source>
        <dbReference type="ARBA" id="ARBA00022692"/>
    </source>
</evidence>
<dbReference type="InterPro" id="IPR011009">
    <property type="entry name" value="Kinase-like_dom_sf"/>
</dbReference>
<dbReference type="GO" id="GO:0005524">
    <property type="term" value="F:ATP binding"/>
    <property type="evidence" value="ECO:0007669"/>
    <property type="project" value="UniProtKB-UniRule"/>
</dbReference>
<keyword evidence="8" id="KW-0611">Plant defense</keyword>
<feature type="binding site" evidence="12">
    <location>
        <position position="47"/>
    </location>
    <ligand>
        <name>ATP</name>
        <dbReference type="ChEBI" id="CHEBI:30616"/>
    </ligand>
</feature>
<dbReference type="Pfam" id="PF00931">
    <property type="entry name" value="NB-ARC"/>
    <property type="match status" value="1"/>
</dbReference>
<comment type="subcellular location">
    <subcellularLocation>
        <location evidence="1">Cell membrane</location>
        <topology evidence="1">Single-pass membrane protein</topology>
    </subcellularLocation>
</comment>
<dbReference type="InterPro" id="IPR032675">
    <property type="entry name" value="LRR_dom_sf"/>
</dbReference>
<keyword evidence="9 12" id="KW-0067">ATP-binding</keyword>
<dbReference type="PANTHER" id="PTHR45707">
    <property type="entry name" value="C2 CALCIUM/LIPID-BINDING PLANT PHOSPHORIBOSYLTRANSFERASE FAMILY PROTEIN"/>
    <property type="match status" value="1"/>
</dbReference>
<evidence type="ECO:0000256" key="5">
    <source>
        <dbReference type="ARBA" id="ARBA00022737"/>
    </source>
</evidence>
<dbReference type="Gene3D" id="3.80.10.10">
    <property type="entry name" value="Ribonuclease Inhibitor"/>
    <property type="match status" value="3"/>
</dbReference>
<organism evidence="15 16">
    <name type="scientific">Urochloa decumbens</name>
    <dbReference type="NCBI Taxonomy" id="240449"/>
    <lineage>
        <taxon>Eukaryota</taxon>
        <taxon>Viridiplantae</taxon>
        <taxon>Streptophyta</taxon>
        <taxon>Embryophyta</taxon>
        <taxon>Tracheophyta</taxon>
        <taxon>Spermatophyta</taxon>
        <taxon>Magnoliopsida</taxon>
        <taxon>Liliopsida</taxon>
        <taxon>Poales</taxon>
        <taxon>Poaceae</taxon>
        <taxon>PACMAD clade</taxon>
        <taxon>Panicoideae</taxon>
        <taxon>Panicodae</taxon>
        <taxon>Paniceae</taxon>
        <taxon>Melinidinae</taxon>
        <taxon>Urochloa</taxon>
    </lineage>
</organism>